<accession>D1PPL0</accession>
<dbReference type="Proteomes" id="UP000003438">
    <property type="component" value="Unassembled WGS sequence"/>
</dbReference>
<feature type="transmembrane region" description="Helical" evidence="1">
    <location>
        <begin position="12"/>
        <end position="35"/>
    </location>
</feature>
<organism evidence="2 3">
    <name type="scientific">Subdoligranulum variabile DSM 15176</name>
    <dbReference type="NCBI Taxonomy" id="411471"/>
    <lineage>
        <taxon>Bacteria</taxon>
        <taxon>Bacillati</taxon>
        <taxon>Bacillota</taxon>
        <taxon>Clostridia</taxon>
        <taxon>Eubacteriales</taxon>
        <taxon>Oscillospiraceae</taxon>
        <taxon>Subdoligranulum</taxon>
    </lineage>
</organism>
<evidence type="ECO:0000313" key="3">
    <source>
        <dbReference type="Proteomes" id="UP000003438"/>
    </source>
</evidence>
<keyword evidence="1" id="KW-0472">Membrane</keyword>
<keyword evidence="1" id="KW-1133">Transmembrane helix</keyword>
<name>D1PPL0_9FIRM</name>
<reference evidence="2" key="1">
    <citation type="submission" date="2009-12" db="EMBL/GenBank/DDBJ databases">
        <authorList>
            <person name="Weinstock G."/>
            <person name="Sodergren E."/>
            <person name="Clifton S."/>
            <person name="Fulton L."/>
            <person name="Fulton B."/>
            <person name="Courtney L."/>
            <person name="Fronick C."/>
            <person name="Harrison M."/>
            <person name="Strong C."/>
            <person name="Farmer C."/>
            <person name="Delahaunty K."/>
            <person name="Markovic C."/>
            <person name="Hall O."/>
            <person name="Minx P."/>
            <person name="Tomlinson C."/>
            <person name="Mitreva M."/>
            <person name="Nelson J."/>
            <person name="Hou S."/>
            <person name="Wollam A."/>
            <person name="Pepin K.H."/>
            <person name="Johnson M."/>
            <person name="Bhonagiri V."/>
            <person name="Nash W.E."/>
            <person name="Warren W."/>
            <person name="Chinwalla A."/>
            <person name="Mardis E.R."/>
            <person name="Wilson R.K."/>
        </authorList>
    </citation>
    <scope>NUCLEOTIDE SEQUENCE [LARGE SCALE GENOMIC DNA]</scope>
    <source>
        <strain evidence="2">DSM 15176</strain>
    </source>
</reference>
<sequence length="57" mass="6864">MFLFLASLSYYIYDLCFSFFPARFLFSIYIVTTYIKTVTKQRMKNFKRKRGLGVCLI</sequence>
<dbReference type="STRING" id="411471.SUBVAR_06327"/>
<protein>
    <submittedName>
        <fullName evidence="2">Uncharacterized protein</fullName>
    </submittedName>
</protein>
<proteinExistence type="predicted"/>
<comment type="caution">
    <text evidence="2">The sequence shown here is derived from an EMBL/GenBank/DDBJ whole genome shotgun (WGS) entry which is preliminary data.</text>
</comment>
<dbReference type="EMBL" id="ACBY02000027">
    <property type="protein sequence ID" value="EFB75354.1"/>
    <property type="molecule type" value="Genomic_DNA"/>
</dbReference>
<gene>
    <name evidence="2" type="ORF">SUBVAR_06327</name>
</gene>
<dbReference type="AlphaFoldDB" id="D1PPL0"/>
<evidence type="ECO:0000256" key="1">
    <source>
        <dbReference type="SAM" id="Phobius"/>
    </source>
</evidence>
<keyword evidence="3" id="KW-1185">Reference proteome</keyword>
<keyword evidence="1" id="KW-0812">Transmembrane</keyword>
<dbReference type="HOGENOM" id="CLU_2994945_0_0_9"/>
<evidence type="ECO:0000313" key="2">
    <source>
        <dbReference type="EMBL" id="EFB75354.1"/>
    </source>
</evidence>